<dbReference type="OrthoDB" id="6629784at2"/>
<evidence type="ECO:0000313" key="2">
    <source>
        <dbReference type="Proteomes" id="UP000076925"/>
    </source>
</evidence>
<proteinExistence type="predicted"/>
<dbReference type="EMBL" id="ANNX02000053">
    <property type="protein sequence ID" value="KYC34998.1"/>
    <property type="molecule type" value="Genomic_DNA"/>
</dbReference>
<dbReference type="SMART" id="SM01234">
    <property type="entry name" value="Haemolytic"/>
    <property type="match status" value="1"/>
</dbReference>
<dbReference type="NCBIfam" id="TIGR00278">
    <property type="entry name" value="membrane protein insertion efficiency factor YidD"/>
    <property type="match status" value="1"/>
</dbReference>
<dbReference type="Proteomes" id="UP000076925">
    <property type="component" value="Unassembled WGS sequence"/>
</dbReference>
<keyword evidence="2" id="KW-1185">Reference proteome</keyword>
<dbReference type="AlphaFoldDB" id="A0A139WRE2"/>
<organism evidence="1 2">
    <name type="scientific">Scytonema hofmannii PCC 7110</name>
    <dbReference type="NCBI Taxonomy" id="128403"/>
    <lineage>
        <taxon>Bacteria</taxon>
        <taxon>Bacillati</taxon>
        <taxon>Cyanobacteriota</taxon>
        <taxon>Cyanophyceae</taxon>
        <taxon>Nostocales</taxon>
        <taxon>Scytonemataceae</taxon>
        <taxon>Scytonema</taxon>
    </lineage>
</organism>
<reference evidence="1 2" key="1">
    <citation type="journal article" date="2013" name="Genome Biol. Evol.">
        <title>Genomes of Stigonematalean cyanobacteria (subsection V) and the evolution of oxygenic photosynthesis from prokaryotes to plastids.</title>
        <authorList>
            <person name="Dagan T."/>
            <person name="Roettger M."/>
            <person name="Stucken K."/>
            <person name="Landan G."/>
            <person name="Koch R."/>
            <person name="Major P."/>
            <person name="Gould S.B."/>
            <person name="Goremykin V.V."/>
            <person name="Rippka R."/>
            <person name="Tandeau de Marsac N."/>
            <person name="Gugger M."/>
            <person name="Lockhart P.J."/>
            <person name="Allen J.F."/>
            <person name="Brune I."/>
            <person name="Maus I."/>
            <person name="Puhler A."/>
            <person name="Martin W.F."/>
        </authorList>
    </citation>
    <scope>NUCLEOTIDE SEQUENCE [LARGE SCALE GENOMIC DNA]</scope>
    <source>
        <strain evidence="1 2">PCC 7110</strain>
    </source>
</reference>
<dbReference type="STRING" id="128403.WA1_09670"/>
<protein>
    <recommendedName>
        <fullName evidence="3">Membrane protein insertion efficiency factor YidD</fullName>
    </recommendedName>
</protein>
<evidence type="ECO:0000313" key="1">
    <source>
        <dbReference type="EMBL" id="KYC34998.1"/>
    </source>
</evidence>
<sequence length="160" mass="17263">MHLSVFGSVGRQISVAAITQYQKHISPHKGFSCAHRILYGGESCSQYIKRVIAQEGLRGAIVKSRIRFQACSQANEILRSQIEDSTEETPDKKRRGHNCIEDKVRQSDCNRSNCDGGCDCIEGLADLATCDCSMLDCSTLDCGAADCSSLDCGSCGNCGS</sequence>
<accession>A0A139WRE2</accession>
<name>A0A139WRE2_9CYAN</name>
<dbReference type="InterPro" id="IPR002696">
    <property type="entry name" value="Membr_insert_effic_factor_YidD"/>
</dbReference>
<gene>
    <name evidence="1" type="ORF">WA1_09670</name>
</gene>
<comment type="caution">
    <text evidence="1">The sequence shown here is derived from an EMBL/GenBank/DDBJ whole genome shotgun (WGS) entry which is preliminary data.</text>
</comment>
<evidence type="ECO:0008006" key="3">
    <source>
        <dbReference type="Google" id="ProtNLM"/>
    </source>
</evidence>